<feature type="region of interest" description="Disordered" evidence="1">
    <location>
        <begin position="1"/>
        <end position="27"/>
    </location>
</feature>
<evidence type="ECO:0000313" key="2">
    <source>
        <dbReference type="EMBL" id="KFB36108.1"/>
    </source>
</evidence>
<dbReference type="VEuPathDB" id="VectorBase:ASIC003152"/>
<keyword evidence="4" id="KW-1185">Reference proteome</keyword>
<protein>
    <submittedName>
        <fullName evidence="2 3">Uncharacterized protein</fullName>
    </submittedName>
</protein>
<dbReference type="EMBL" id="ATLV01011699">
    <property type="status" value="NOT_ANNOTATED_CDS"/>
    <property type="molecule type" value="Genomic_DNA"/>
</dbReference>
<reference evidence="2 4" key="1">
    <citation type="journal article" date="2014" name="BMC Genomics">
        <title>Genome sequence of Anopheles sinensis provides insight into genetics basis of mosquito competence for malaria parasites.</title>
        <authorList>
            <person name="Zhou D."/>
            <person name="Zhang D."/>
            <person name="Ding G."/>
            <person name="Shi L."/>
            <person name="Hou Q."/>
            <person name="Ye Y."/>
            <person name="Xu Y."/>
            <person name="Zhou H."/>
            <person name="Xiong C."/>
            <person name="Li S."/>
            <person name="Yu J."/>
            <person name="Hong S."/>
            <person name="Yu X."/>
            <person name="Zou P."/>
            <person name="Chen C."/>
            <person name="Chang X."/>
            <person name="Wang W."/>
            <person name="Lv Y."/>
            <person name="Sun Y."/>
            <person name="Ma L."/>
            <person name="Shen B."/>
            <person name="Zhu C."/>
        </authorList>
    </citation>
    <scope>NUCLEOTIDE SEQUENCE [LARGE SCALE GENOMIC DNA]</scope>
</reference>
<reference evidence="3" key="2">
    <citation type="submission" date="2020-05" db="UniProtKB">
        <authorList>
            <consortium name="EnsemblMetazoa"/>
        </authorList>
    </citation>
    <scope>IDENTIFICATION</scope>
</reference>
<organism evidence="2">
    <name type="scientific">Anopheles sinensis</name>
    <name type="common">Mosquito</name>
    <dbReference type="NCBI Taxonomy" id="74873"/>
    <lineage>
        <taxon>Eukaryota</taxon>
        <taxon>Metazoa</taxon>
        <taxon>Ecdysozoa</taxon>
        <taxon>Arthropoda</taxon>
        <taxon>Hexapoda</taxon>
        <taxon>Insecta</taxon>
        <taxon>Pterygota</taxon>
        <taxon>Neoptera</taxon>
        <taxon>Endopterygota</taxon>
        <taxon>Diptera</taxon>
        <taxon>Nematocera</taxon>
        <taxon>Culicoidea</taxon>
        <taxon>Culicidae</taxon>
        <taxon>Anophelinae</taxon>
        <taxon>Anopheles</taxon>
    </lineage>
</organism>
<evidence type="ECO:0000256" key="1">
    <source>
        <dbReference type="SAM" id="MobiDB-lite"/>
    </source>
</evidence>
<sequence length="94" mass="9454">MILSNVIKLSRPQSPPGGPGSTQQLPSASAIFLGGDECVGALQHTVDRERHGGGSMGLSDDGSSLLDGMALEGGSSGGGWCMDTTSCPSMTDET</sequence>
<dbReference type="AlphaFoldDB" id="A0A084VDR4"/>
<dbReference type="Proteomes" id="UP000030765">
    <property type="component" value="Unassembled WGS sequence"/>
</dbReference>
<feature type="compositionally biased region" description="Low complexity" evidence="1">
    <location>
        <begin position="57"/>
        <end position="69"/>
    </location>
</feature>
<evidence type="ECO:0000313" key="4">
    <source>
        <dbReference type="Proteomes" id="UP000030765"/>
    </source>
</evidence>
<evidence type="ECO:0000313" key="3">
    <source>
        <dbReference type="EnsemblMetazoa" id="ASIC003152-PA"/>
    </source>
</evidence>
<dbReference type="EnsemblMetazoa" id="ASIC003152-RA">
    <property type="protein sequence ID" value="ASIC003152-PA"/>
    <property type="gene ID" value="ASIC003152"/>
</dbReference>
<name>A0A084VDR4_ANOSI</name>
<feature type="region of interest" description="Disordered" evidence="1">
    <location>
        <begin position="48"/>
        <end position="70"/>
    </location>
</feature>
<dbReference type="EMBL" id="KE524712">
    <property type="protein sequence ID" value="KFB36108.1"/>
    <property type="molecule type" value="Genomic_DNA"/>
</dbReference>
<proteinExistence type="predicted"/>
<gene>
    <name evidence="2" type="ORF">ZHAS_00003152</name>
</gene>
<accession>A0A084VDR4</accession>